<dbReference type="OrthoDB" id="4058291at2759"/>
<dbReference type="EMBL" id="BIMX01000003">
    <property type="protein sequence ID" value="GCE97807.1"/>
    <property type="molecule type" value="Genomic_DNA"/>
</dbReference>
<comment type="caution">
    <text evidence="2">The sequence shown here is derived from an EMBL/GenBank/DDBJ whole genome shotgun (WGS) entry which is preliminary data.</text>
</comment>
<keyword evidence="3" id="KW-1185">Reference proteome</keyword>
<feature type="compositionally biased region" description="Polar residues" evidence="1">
    <location>
        <begin position="241"/>
        <end position="253"/>
    </location>
</feature>
<protein>
    <submittedName>
        <fullName evidence="2">Uncharacterized protein</fullName>
    </submittedName>
</protein>
<gene>
    <name evidence="2" type="ORF">ZYGM_001685</name>
</gene>
<feature type="compositionally biased region" description="Basic and acidic residues" evidence="1">
    <location>
        <begin position="230"/>
        <end position="240"/>
    </location>
</feature>
<dbReference type="Proteomes" id="UP000301737">
    <property type="component" value="Unassembled WGS sequence"/>
</dbReference>
<feature type="region of interest" description="Disordered" evidence="1">
    <location>
        <begin position="230"/>
        <end position="253"/>
    </location>
</feature>
<evidence type="ECO:0000313" key="2">
    <source>
        <dbReference type="EMBL" id="GCE97807.1"/>
    </source>
</evidence>
<proteinExistence type="predicted"/>
<evidence type="ECO:0000256" key="1">
    <source>
        <dbReference type="SAM" id="MobiDB-lite"/>
    </source>
</evidence>
<sequence>MRAPPPPRKSRSRYLTSCCLKLKQVFTGSKLKKRWHLHKLHQLKRRGHLAVSPISGIHVEDMVNLPTGLQNRSTKRKPLLIAAFPKGCTKSPQLKLLQRNQFYGLPMTKRKYKLKPFDTSMTKKKHTPTSTQRTHLCAPKVGSIKKATSKDADLKVIFHNNNVIKSINLKEESHISSHSPKLLEFAPQQSIRIKDYPSLARKPIGLGEIGENGNPKDDDPKKCVRLLNEEPRSDSSEDGTHQQSTSLSMDSGSTAVCPDIGTNLLQLKTFIRITKYSRNHRLVSYSRMMSSQIT</sequence>
<evidence type="ECO:0000313" key="3">
    <source>
        <dbReference type="Proteomes" id="UP000301737"/>
    </source>
</evidence>
<dbReference type="AlphaFoldDB" id="A0A4C2E0X6"/>
<accession>A0A4C2E0X6</accession>
<organism evidence="2 3">
    <name type="scientific">Zygosaccharomyces mellis</name>
    <dbReference type="NCBI Taxonomy" id="42258"/>
    <lineage>
        <taxon>Eukaryota</taxon>
        <taxon>Fungi</taxon>
        <taxon>Dikarya</taxon>
        <taxon>Ascomycota</taxon>
        <taxon>Saccharomycotina</taxon>
        <taxon>Saccharomycetes</taxon>
        <taxon>Saccharomycetales</taxon>
        <taxon>Saccharomycetaceae</taxon>
        <taxon>Zygosaccharomyces</taxon>
    </lineage>
</organism>
<reference evidence="2 3" key="1">
    <citation type="submission" date="2019-01" db="EMBL/GenBank/DDBJ databases">
        <title>Draft Genome Sequencing of Zygosaccharomyces mellis Ca-7.</title>
        <authorList>
            <person name="Shiwa Y."/>
            <person name="Kanesaki Y."/>
            <person name="Ishige T."/>
            <person name="Mura K."/>
            <person name="Hori T."/>
            <person name="Tamura T."/>
        </authorList>
    </citation>
    <scope>NUCLEOTIDE SEQUENCE [LARGE SCALE GENOMIC DNA]</scope>
    <source>
        <strain evidence="2 3">Ca-7</strain>
    </source>
</reference>
<name>A0A4C2E0X6_9SACH</name>